<dbReference type="InterPro" id="IPR021202">
    <property type="entry name" value="Rv3654c-like"/>
</dbReference>
<dbReference type="Pfam" id="PF13400">
    <property type="entry name" value="Tad"/>
    <property type="match status" value="1"/>
</dbReference>
<comment type="caution">
    <text evidence="3">The sequence shown here is derived from an EMBL/GenBank/DDBJ whole genome shotgun (WGS) entry which is preliminary data.</text>
</comment>
<accession>A0A2N3XT13</accession>
<evidence type="ECO:0000313" key="3">
    <source>
        <dbReference type="EMBL" id="PKW13813.1"/>
    </source>
</evidence>
<name>A0A2N3XT13_SACSN</name>
<feature type="domain" description="Putative Flp pilus-assembly TadG-like N-terminal" evidence="2">
    <location>
        <begin position="6"/>
        <end position="52"/>
    </location>
</feature>
<reference evidence="3" key="1">
    <citation type="submission" date="2017-12" db="EMBL/GenBank/DDBJ databases">
        <title>Sequencing the genomes of 1000 Actinobacteria strains.</title>
        <authorList>
            <person name="Klenk H.-P."/>
        </authorList>
    </citation>
    <scope>NUCLEOTIDE SEQUENCE [LARGE SCALE GENOMIC DNA]</scope>
    <source>
        <strain evidence="3">DSM 44228</strain>
    </source>
</reference>
<evidence type="ECO:0000313" key="4">
    <source>
        <dbReference type="Proteomes" id="UP000233786"/>
    </source>
</evidence>
<organism evidence="3 4">
    <name type="scientific">Saccharopolyspora spinosa</name>
    <dbReference type="NCBI Taxonomy" id="60894"/>
    <lineage>
        <taxon>Bacteria</taxon>
        <taxon>Bacillati</taxon>
        <taxon>Actinomycetota</taxon>
        <taxon>Actinomycetes</taxon>
        <taxon>Pseudonocardiales</taxon>
        <taxon>Pseudonocardiaceae</taxon>
        <taxon>Saccharopolyspora</taxon>
    </lineage>
</organism>
<dbReference type="Proteomes" id="UP000233786">
    <property type="component" value="Unassembled WGS sequence"/>
</dbReference>
<keyword evidence="1" id="KW-0812">Transmembrane</keyword>
<keyword evidence="4" id="KW-1185">Reference proteome</keyword>
<gene>
    <name evidence="3" type="ORF">A8926_1374</name>
</gene>
<sequence>MNGDRGTATVLSAVLSMALLALLWFVLQLGAVTIARHRAEGAADLAALAAAAYAPHGQQTACERANQVANGMRVEMAECTLDGWDALVAVRTDLPEFVPGSRKASARARAGSTDD</sequence>
<dbReference type="OrthoDB" id="3638756at2"/>
<dbReference type="EMBL" id="PJNB01000001">
    <property type="protein sequence ID" value="PKW13813.1"/>
    <property type="molecule type" value="Genomic_DNA"/>
</dbReference>
<feature type="transmembrane region" description="Helical" evidence="1">
    <location>
        <begin position="6"/>
        <end position="27"/>
    </location>
</feature>
<dbReference type="AlphaFoldDB" id="A0A2N3XT13"/>
<dbReference type="STRING" id="994479.GCA_000194155_04090"/>
<keyword evidence="1" id="KW-0472">Membrane</keyword>
<dbReference type="NCBIfam" id="TIGR03816">
    <property type="entry name" value="tadE_like_DECH"/>
    <property type="match status" value="1"/>
</dbReference>
<keyword evidence="1" id="KW-1133">Transmembrane helix</keyword>
<evidence type="ECO:0000259" key="2">
    <source>
        <dbReference type="Pfam" id="PF13400"/>
    </source>
</evidence>
<dbReference type="InterPro" id="IPR028087">
    <property type="entry name" value="Tad_N"/>
</dbReference>
<proteinExistence type="predicted"/>
<evidence type="ECO:0000256" key="1">
    <source>
        <dbReference type="SAM" id="Phobius"/>
    </source>
</evidence>
<protein>
    <submittedName>
        <fullName evidence="3">Secretion/DNA translocation related TadE-like protein</fullName>
    </submittedName>
</protein>
<dbReference type="RefSeq" id="WP_010307966.1">
    <property type="nucleotide sequence ID" value="NZ_CP061007.1"/>
</dbReference>